<feature type="domain" description="GPI inositol-deacylase PGAP1-like alpha/beta" evidence="2">
    <location>
        <begin position="196"/>
        <end position="248"/>
    </location>
</feature>
<evidence type="ECO:0000313" key="3">
    <source>
        <dbReference type="EMBL" id="CUV11057.1"/>
    </source>
</evidence>
<name>A0A0S4TMY1_RALSL</name>
<sequence length="339" mass="35854">MTRASLPAAPVPWASVTAANARRAAVVLQGAATLGVAYTVHRWAALDWRWAAAAALGVLTGSYLVSVGWAFVIALTGLGTSVPDEPEWRRMTVPPAQRLGIGGALSCWLRECVSVAWIFNVLQPFRARAAFVSVAPGPARVPVLMLHGYGCNRAVWLPMQRALAAAGHPAEAIDLMPLLGDIDHYASAIADAVTQMTHRYGRAPVLLCHSMGGLAARSFLRQTHGAPAVARVITLGTPHRGTAMARAGRGRNVRQMAWANPWLRELAAAETPATRERITSIFSWHDSIVGPPGAAWLTGARHVPLSGIGHVSLLCDARVRGAVLAELAHIDPPGPASPA</sequence>
<keyword evidence="1" id="KW-0472">Membrane</keyword>
<dbReference type="PATRIC" id="fig|305.106.peg.4852"/>
<dbReference type="AlphaFoldDB" id="A0A0S4TMY1"/>
<dbReference type="PANTHER" id="PTHR37946">
    <property type="entry name" value="SLL1969 PROTEIN"/>
    <property type="match status" value="1"/>
</dbReference>
<keyword evidence="1" id="KW-1133">Transmembrane helix</keyword>
<evidence type="ECO:0000256" key="1">
    <source>
        <dbReference type="SAM" id="Phobius"/>
    </source>
</evidence>
<dbReference type="Gene3D" id="3.40.50.1820">
    <property type="entry name" value="alpha/beta hydrolase"/>
    <property type="match status" value="1"/>
</dbReference>
<dbReference type="PANTHER" id="PTHR37946:SF1">
    <property type="entry name" value="SLL1969 PROTEIN"/>
    <property type="match status" value="1"/>
</dbReference>
<dbReference type="InterPro" id="IPR029058">
    <property type="entry name" value="AB_hydrolase_fold"/>
</dbReference>
<evidence type="ECO:0000259" key="2">
    <source>
        <dbReference type="Pfam" id="PF07819"/>
    </source>
</evidence>
<organism evidence="3">
    <name type="scientific">Ralstonia solanacearum</name>
    <name type="common">Pseudomonas solanacearum</name>
    <dbReference type="NCBI Taxonomy" id="305"/>
    <lineage>
        <taxon>Bacteria</taxon>
        <taxon>Pseudomonadati</taxon>
        <taxon>Pseudomonadota</taxon>
        <taxon>Betaproteobacteria</taxon>
        <taxon>Burkholderiales</taxon>
        <taxon>Burkholderiaceae</taxon>
        <taxon>Ralstonia</taxon>
        <taxon>Ralstonia solanacearum species complex</taxon>
    </lineage>
</organism>
<dbReference type="GO" id="GO:0016788">
    <property type="term" value="F:hydrolase activity, acting on ester bonds"/>
    <property type="evidence" value="ECO:0007669"/>
    <property type="project" value="InterPro"/>
</dbReference>
<accession>A0A0S4TMY1</accession>
<protein>
    <submittedName>
        <fullName evidence="3">Putative lipase</fullName>
    </submittedName>
</protein>
<dbReference type="Pfam" id="PF07819">
    <property type="entry name" value="PGAP1"/>
    <property type="match status" value="1"/>
</dbReference>
<dbReference type="SUPFAM" id="SSF53474">
    <property type="entry name" value="alpha/beta-Hydrolases"/>
    <property type="match status" value="1"/>
</dbReference>
<keyword evidence="1" id="KW-0812">Transmembrane</keyword>
<feature type="transmembrane region" description="Helical" evidence="1">
    <location>
        <begin position="50"/>
        <end position="78"/>
    </location>
</feature>
<proteinExistence type="predicted"/>
<reference evidence="3" key="1">
    <citation type="submission" date="2015-10" db="EMBL/GenBank/DDBJ databases">
        <authorList>
            <person name="Gilbert D.G."/>
        </authorList>
    </citation>
    <scope>NUCLEOTIDE SEQUENCE</scope>
    <source>
        <strain evidence="3">Phyl III-seqv23</strain>
    </source>
</reference>
<gene>
    <name evidence="3" type="ORF">RUN39_v1_50129</name>
</gene>
<dbReference type="InterPro" id="IPR012908">
    <property type="entry name" value="PGAP1-ab_dom-like"/>
</dbReference>
<dbReference type="EMBL" id="LN899819">
    <property type="protein sequence ID" value="CUV11057.1"/>
    <property type="molecule type" value="Genomic_DNA"/>
</dbReference>